<comment type="caution">
    <text evidence="2">The sequence shown here is derived from an EMBL/GenBank/DDBJ whole genome shotgun (WGS) entry which is preliminary data.</text>
</comment>
<dbReference type="RefSeq" id="WP_281463597.1">
    <property type="nucleotide sequence ID" value="NZ_JASBAN010000007.1"/>
</dbReference>
<dbReference type="EMBL" id="JASBAN010000007">
    <property type="protein sequence ID" value="MDI2113946.1"/>
    <property type="molecule type" value="Genomic_DNA"/>
</dbReference>
<feature type="chain" id="PRO_5046118214" evidence="1">
    <location>
        <begin position="21"/>
        <end position="230"/>
    </location>
</feature>
<proteinExistence type="predicted"/>
<protein>
    <submittedName>
        <fullName evidence="2">Uncharacterized protein</fullName>
    </submittedName>
</protein>
<keyword evidence="1" id="KW-0732">Signal</keyword>
<evidence type="ECO:0000256" key="1">
    <source>
        <dbReference type="SAM" id="SignalP"/>
    </source>
</evidence>
<dbReference type="Proteomes" id="UP001431775">
    <property type="component" value="Unassembled WGS sequence"/>
</dbReference>
<evidence type="ECO:0000313" key="2">
    <source>
        <dbReference type="EMBL" id="MDI2113946.1"/>
    </source>
</evidence>
<keyword evidence="3" id="KW-1185">Reference proteome</keyword>
<name>A0ABT6QAL4_9PROT</name>
<feature type="signal peptide" evidence="1">
    <location>
        <begin position="1"/>
        <end position="20"/>
    </location>
</feature>
<sequence length="230" mass="26661">MKMRYFIVLSISLIFSIASAQETTQKKEDTKTYTIDYSNPTKKKNVNDCGIITMETPQWGRISKNFINIYKHNSSNHKFIYTELNTITYFNFHCYSKDIEISNQYVKYNLENNQWYMPLDVQKETTAITAQNDNGLIVKAFHFYPIKGKNSSGWLYTLVSNVSSDNPKMSDGTKTADFCLYNNSKTKSICGHGYVQFVPLKKNGDIDINKADYTPYLIQILETLKFEEDK</sequence>
<evidence type="ECO:0000313" key="3">
    <source>
        <dbReference type="Proteomes" id="UP001431775"/>
    </source>
</evidence>
<reference evidence="2" key="1">
    <citation type="submission" date="2023-05" db="EMBL/GenBank/DDBJ databases">
        <title>Whole genome sequence of Commensalibacter sp.</title>
        <authorList>
            <person name="Charoenyingcharoen P."/>
            <person name="Yukphan P."/>
        </authorList>
    </citation>
    <scope>NUCLEOTIDE SEQUENCE</scope>
    <source>
        <strain evidence="2">TBRC 10068</strain>
    </source>
</reference>
<organism evidence="2 3">
    <name type="scientific">Commensalibacter nepenthis</name>
    <dbReference type="NCBI Taxonomy" id="3043872"/>
    <lineage>
        <taxon>Bacteria</taxon>
        <taxon>Pseudomonadati</taxon>
        <taxon>Pseudomonadota</taxon>
        <taxon>Alphaproteobacteria</taxon>
        <taxon>Acetobacterales</taxon>
        <taxon>Acetobacteraceae</taxon>
    </lineage>
</organism>
<accession>A0ABT6QAL4</accession>
<gene>
    <name evidence="2" type="ORF">QJV33_11760</name>
</gene>